<dbReference type="InterPro" id="IPR029058">
    <property type="entry name" value="AB_hydrolase_fold"/>
</dbReference>
<evidence type="ECO:0000313" key="7">
    <source>
        <dbReference type="EMBL" id="KAF4651445.1"/>
    </source>
</evidence>
<dbReference type="Proteomes" id="UP000591131">
    <property type="component" value="Unassembled WGS sequence"/>
</dbReference>
<dbReference type="GO" id="GO:0006508">
    <property type="term" value="P:proteolysis"/>
    <property type="evidence" value="ECO:0007669"/>
    <property type="project" value="UniProtKB-KW"/>
</dbReference>
<evidence type="ECO:0000256" key="3">
    <source>
        <dbReference type="ARBA" id="ARBA00022670"/>
    </source>
</evidence>
<reference evidence="7 8" key="1">
    <citation type="submission" date="2020-04" db="EMBL/GenBank/DDBJ databases">
        <title>Perkinsus chesapeaki whole genome sequence.</title>
        <authorList>
            <person name="Bogema D.R."/>
        </authorList>
    </citation>
    <scope>NUCLEOTIDE SEQUENCE [LARGE SCALE GENOMIC DNA]</scope>
    <source>
        <strain evidence="7">ATCC PRA-425</strain>
    </source>
</reference>
<evidence type="ECO:0000256" key="4">
    <source>
        <dbReference type="ARBA" id="ARBA00022801"/>
    </source>
</evidence>
<dbReference type="InterPro" id="IPR001563">
    <property type="entry name" value="Peptidase_S10"/>
</dbReference>
<feature type="chain" id="PRO_5029776431" evidence="6">
    <location>
        <begin position="19"/>
        <end position="429"/>
    </location>
</feature>
<evidence type="ECO:0000256" key="1">
    <source>
        <dbReference type="ARBA" id="ARBA00009431"/>
    </source>
</evidence>
<feature type="signal peptide" evidence="6">
    <location>
        <begin position="1"/>
        <end position="18"/>
    </location>
</feature>
<evidence type="ECO:0000313" key="8">
    <source>
        <dbReference type="Proteomes" id="UP000591131"/>
    </source>
</evidence>
<dbReference type="Gene3D" id="3.40.50.1820">
    <property type="entry name" value="alpha/beta hydrolase"/>
    <property type="match status" value="1"/>
</dbReference>
<keyword evidence="4" id="KW-0378">Hydrolase</keyword>
<proteinExistence type="inferred from homology"/>
<dbReference type="PRINTS" id="PR00724">
    <property type="entry name" value="CRBOXYPTASEC"/>
</dbReference>
<protein>
    <submittedName>
        <fullName evidence="7">Uncharacterized protein</fullName>
    </submittedName>
</protein>
<organism evidence="7 8">
    <name type="scientific">Perkinsus chesapeaki</name>
    <name type="common">Clam parasite</name>
    <name type="synonym">Perkinsus andrewsi</name>
    <dbReference type="NCBI Taxonomy" id="330153"/>
    <lineage>
        <taxon>Eukaryota</taxon>
        <taxon>Sar</taxon>
        <taxon>Alveolata</taxon>
        <taxon>Perkinsozoa</taxon>
        <taxon>Perkinsea</taxon>
        <taxon>Perkinsida</taxon>
        <taxon>Perkinsidae</taxon>
        <taxon>Perkinsus</taxon>
    </lineage>
</organism>
<keyword evidence="3" id="KW-0645">Protease</keyword>
<dbReference type="Gene3D" id="1.10.287.410">
    <property type="match status" value="1"/>
</dbReference>
<accession>A0A7J6KVU0</accession>
<dbReference type="SUPFAM" id="SSF53474">
    <property type="entry name" value="alpha/beta-Hydrolases"/>
    <property type="match status" value="1"/>
</dbReference>
<name>A0A7J6KVU0_PERCH</name>
<keyword evidence="2" id="KW-0121">Carboxypeptidase</keyword>
<dbReference type="EMBL" id="JAAPAO010001061">
    <property type="protein sequence ID" value="KAF4651445.1"/>
    <property type="molecule type" value="Genomic_DNA"/>
</dbReference>
<dbReference type="GO" id="GO:0004185">
    <property type="term" value="F:serine-type carboxypeptidase activity"/>
    <property type="evidence" value="ECO:0007669"/>
    <property type="project" value="InterPro"/>
</dbReference>
<keyword evidence="5" id="KW-0325">Glycoprotein</keyword>
<comment type="caution">
    <text evidence="7">The sequence shown here is derived from an EMBL/GenBank/DDBJ whole genome shotgun (WGS) entry which is preliminary data.</text>
</comment>
<dbReference type="PANTHER" id="PTHR11802">
    <property type="entry name" value="SERINE PROTEASE FAMILY S10 SERINE CARBOXYPEPTIDASE"/>
    <property type="match status" value="1"/>
</dbReference>
<keyword evidence="6" id="KW-0732">Signal</keyword>
<dbReference type="AlphaFoldDB" id="A0A7J6KVU0"/>
<sequence>MISLCIFVLLLSLPCVYCGNETIEILHTGKGGLCDPTVNQASGRYKVNPGKEYFFWTFESRNDPSNDPVFLVLSAGPAGASTTFTVSQNGPCTVNSDGTSVERNPYSWTTKANVVWLDHPVGVGFSTGSSVEKTEREVVNNICNFIKLLFGYTRYKGGFYLVGMSGGGHLLPQVAAIVRQSTIALEGLIFVNAMIDALSQYPSYPEMAFKSPTTSPVISQDQYDQMVAAMPDCLEKIKACNVKNTLCETAYFFCGGMVNLPVVNNGYNLYDLPQTCPHPRDQLPQGCDNQELPPNVQEYMNSTMVKLFFGVRGDYVEMSKEVDQSIPSLLESGVRVMVMAGDRDYVCNYLGLKQWMLGLEWSKKEAFKAALDVPVKDNTGRVIGLRRSIERGLYTFVQVYNAGHGVPREKPAESLRFVNDFISRNLVAI</sequence>
<gene>
    <name evidence="7" type="ORF">FOL47_000404</name>
</gene>
<comment type="similarity">
    <text evidence="1">Belongs to the peptidase S10 family.</text>
</comment>
<dbReference type="Pfam" id="PF00450">
    <property type="entry name" value="Peptidase_S10"/>
    <property type="match status" value="1"/>
</dbReference>
<evidence type="ECO:0000256" key="2">
    <source>
        <dbReference type="ARBA" id="ARBA00022645"/>
    </source>
</evidence>
<keyword evidence="8" id="KW-1185">Reference proteome</keyword>
<dbReference type="PANTHER" id="PTHR11802:SF113">
    <property type="entry name" value="SERINE CARBOXYPEPTIDASE CTSA-4.1"/>
    <property type="match status" value="1"/>
</dbReference>
<dbReference type="OrthoDB" id="443318at2759"/>
<evidence type="ECO:0000256" key="5">
    <source>
        <dbReference type="ARBA" id="ARBA00023180"/>
    </source>
</evidence>
<evidence type="ECO:0000256" key="6">
    <source>
        <dbReference type="SAM" id="SignalP"/>
    </source>
</evidence>